<dbReference type="EMBL" id="BAAAQD010000021">
    <property type="protein sequence ID" value="GAA1550334.1"/>
    <property type="molecule type" value="Genomic_DNA"/>
</dbReference>
<accession>A0ABP4MU33</accession>
<dbReference type="Proteomes" id="UP001501470">
    <property type="component" value="Unassembled WGS sequence"/>
</dbReference>
<sequence>MTRKVRWTRERLLALGVRTDLVTAGAALGIGRTTAYALVRRGEFPVPVLKLGEKYVVPTAPLFELLAVERPESVAAQEVA</sequence>
<evidence type="ECO:0000313" key="2">
    <source>
        <dbReference type="Proteomes" id="UP001501470"/>
    </source>
</evidence>
<proteinExistence type="predicted"/>
<evidence type="ECO:0000313" key="1">
    <source>
        <dbReference type="EMBL" id="GAA1550334.1"/>
    </source>
</evidence>
<protein>
    <submittedName>
        <fullName evidence="1">Helix-turn-helix domain-containing protein</fullName>
    </submittedName>
</protein>
<dbReference type="RefSeq" id="WP_344509247.1">
    <property type="nucleotide sequence ID" value="NZ_BAAAQD010000021.1"/>
</dbReference>
<comment type="caution">
    <text evidence="1">The sequence shown here is derived from an EMBL/GenBank/DDBJ whole genome shotgun (WGS) entry which is preliminary data.</text>
</comment>
<gene>
    <name evidence="1" type="ORF">GCM10009827_083740</name>
</gene>
<name>A0ABP4MU33_9ACTN</name>
<reference evidence="2" key="1">
    <citation type="journal article" date="2019" name="Int. J. Syst. Evol. Microbiol.">
        <title>The Global Catalogue of Microorganisms (GCM) 10K type strain sequencing project: providing services to taxonomists for standard genome sequencing and annotation.</title>
        <authorList>
            <consortium name="The Broad Institute Genomics Platform"/>
            <consortium name="The Broad Institute Genome Sequencing Center for Infectious Disease"/>
            <person name="Wu L."/>
            <person name="Ma J."/>
        </authorList>
    </citation>
    <scope>NUCLEOTIDE SEQUENCE [LARGE SCALE GENOMIC DNA]</scope>
    <source>
        <strain evidence="2">JCM 15933</strain>
    </source>
</reference>
<keyword evidence="2" id="KW-1185">Reference proteome</keyword>
<organism evidence="1 2">
    <name type="scientific">Dactylosporangium maewongense</name>
    <dbReference type="NCBI Taxonomy" id="634393"/>
    <lineage>
        <taxon>Bacteria</taxon>
        <taxon>Bacillati</taxon>
        <taxon>Actinomycetota</taxon>
        <taxon>Actinomycetes</taxon>
        <taxon>Micromonosporales</taxon>
        <taxon>Micromonosporaceae</taxon>
        <taxon>Dactylosporangium</taxon>
    </lineage>
</organism>